<sequence length="590" mass="64931">MSFTRNRMVASLGVAPVLLMSAPAGAVDISISGFVRQEVAVKVDDRENPFNTAGNPYNGVAVATDPLIPIGNSVTRPTRSAENDFNLFASRLEVNLDAVFDPSLKFHATLRGYYDWNVYDDNGDTSFFETPVRGGERGTLLEVSGKDYMVDLPAAYVDYSTGPLFFRLGNQQIAWGEALFFRVLDVPSGLDLRRHLIFDPAAEEFSDKRVSSPALRTSWQIDPVWEVDAFVQQFSPSVVPNPSTPYNAIPDQFTVHDRYSQVDGSWNVGGRLRAQFDDLGLQFMATSRRNPDGAYRWTASGVNKDIAGLAGTGAILAQTPFEVDGANGVYSATEWFDYAGMVRLSGVGAFNAALGDFAAAGALAGSLGITQTDDFAQVGRSLDTLFMLMGGTRGHIERLYPYENVFGFGANYIFSGEPDTLLDQLIGRFELTYTPDKTFTSPDLSQDFLKKDELAFALVFEKYHRFSEDFPATYIVFQYLHKSASDLLGRPLDGYGGTASQASTGIDGGFNALAVAIQQPSETLEWRFDLTALYDLQGGAMFQPGVKWKPDTDWQVDLYATLFAAEDNNKNAISTVDYADEVFMRVTRQF</sequence>
<dbReference type="EMBL" id="QGLE01000002">
    <property type="protein sequence ID" value="PWR25265.1"/>
    <property type="molecule type" value="Genomic_DNA"/>
</dbReference>
<dbReference type="Pfam" id="PF06980">
    <property type="entry name" value="DUF1302"/>
    <property type="match status" value="1"/>
</dbReference>
<dbReference type="InterPro" id="IPR010727">
    <property type="entry name" value="DUF1302"/>
</dbReference>
<accession>A0A317EJ40</accession>
<feature type="signal peptide" evidence="1">
    <location>
        <begin position="1"/>
        <end position="26"/>
    </location>
</feature>
<dbReference type="AlphaFoldDB" id="A0A317EJ40"/>
<evidence type="ECO:0000313" key="3">
    <source>
        <dbReference type="Proteomes" id="UP000245461"/>
    </source>
</evidence>
<protein>
    <recommendedName>
        <fullName evidence="4">DUF1302 domain-containing protein</fullName>
    </recommendedName>
</protein>
<dbReference type="OrthoDB" id="9763101at2"/>
<name>A0A317EJ40_9PROT</name>
<evidence type="ECO:0000313" key="2">
    <source>
        <dbReference type="EMBL" id="PWR25265.1"/>
    </source>
</evidence>
<keyword evidence="1" id="KW-0732">Signal</keyword>
<proteinExistence type="predicted"/>
<gene>
    <name evidence="2" type="ORF">DKG74_05755</name>
</gene>
<keyword evidence="3" id="KW-1185">Reference proteome</keyword>
<reference evidence="2 3" key="1">
    <citation type="submission" date="2018-05" db="EMBL/GenBank/DDBJ databases">
        <title>Zavarzinia sp. HR-AS.</title>
        <authorList>
            <person name="Lee Y."/>
            <person name="Jeon C.O."/>
        </authorList>
    </citation>
    <scope>NUCLEOTIDE SEQUENCE [LARGE SCALE GENOMIC DNA]</scope>
    <source>
        <strain evidence="2 3">HR-AS</strain>
    </source>
</reference>
<organism evidence="2 3">
    <name type="scientific">Zavarzinia aquatilis</name>
    <dbReference type="NCBI Taxonomy" id="2211142"/>
    <lineage>
        <taxon>Bacteria</taxon>
        <taxon>Pseudomonadati</taxon>
        <taxon>Pseudomonadota</taxon>
        <taxon>Alphaproteobacteria</taxon>
        <taxon>Rhodospirillales</taxon>
        <taxon>Zavarziniaceae</taxon>
        <taxon>Zavarzinia</taxon>
    </lineage>
</organism>
<comment type="caution">
    <text evidence="2">The sequence shown here is derived from an EMBL/GenBank/DDBJ whole genome shotgun (WGS) entry which is preliminary data.</text>
</comment>
<evidence type="ECO:0000256" key="1">
    <source>
        <dbReference type="SAM" id="SignalP"/>
    </source>
</evidence>
<evidence type="ECO:0008006" key="4">
    <source>
        <dbReference type="Google" id="ProtNLM"/>
    </source>
</evidence>
<feature type="chain" id="PRO_5016359724" description="DUF1302 domain-containing protein" evidence="1">
    <location>
        <begin position="27"/>
        <end position="590"/>
    </location>
</feature>
<dbReference type="Proteomes" id="UP000245461">
    <property type="component" value="Unassembled WGS sequence"/>
</dbReference>